<comment type="caution">
    <text evidence="3">The sequence shown here is derived from an EMBL/GenBank/DDBJ whole genome shotgun (WGS) entry which is preliminary data.</text>
</comment>
<reference evidence="3" key="2">
    <citation type="submission" date="2023-05" db="EMBL/GenBank/DDBJ databases">
        <authorList>
            <consortium name="Lawrence Berkeley National Laboratory"/>
            <person name="Steindorff A."/>
            <person name="Hensen N."/>
            <person name="Bonometti L."/>
            <person name="Westerberg I."/>
            <person name="Brannstrom I.O."/>
            <person name="Guillou S."/>
            <person name="Cros-Aarteil S."/>
            <person name="Calhoun S."/>
            <person name="Haridas S."/>
            <person name="Kuo A."/>
            <person name="Mondo S."/>
            <person name="Pangilinan J."/>
            <person name="Riley R."/>
            <person name="Labutti K."/>
            <person name="Andreopoulos B."/>
            <person name="Lipzen A."/>
            <person name="Chen C."/>
            <person name="Yanf M."/>
            <person name="Daum C."/>
            <person name="Ng V."/>
            <person name="Clum A."/>
            <person name="Ohm R."/>
            <person name="Martin F."/>
            <person name="Silar P."/>
            <person name="Natvig D."/>
            <person name="Lalanne C."/>
            <person name="Gautier V."/>
            <person name="Ament-Velasquez S.L."/>
            <person name="Kruys A."/>
            <person name="Hutchinson M.I."/>
            <person name="Powell A.J."/>
            <person name="Barry K."/>
            <person name="Miller A.N."/>
            <person name="Grigoriev I.V."/>
            <person name="Debuchy R."/>
            <person name="Gladieux P."/>
            <person name="Thoren M.H."/>
            <person name="Johannesson H."/>
        </authorList>
    </citation>
    <scope>NUCLEOTIDE SEQUENCE</scope>
    <source>
        <strain evidence="3">CBS 990.96</strain>
    </source>
</reference>
<protein>
    <submittedName>
        <fullName evidence="3">Heterokaryon incompatibility protein-domain-containing protein</fullName>
    </submittedName>
</protein>
<dbReference type="PANTHER" id="PTHR33112:SF9">
    <property type="entry name" value="HETEROKARYON INCOMPATIBILITY DOMAIN-CONTAINING PROTEIN"/>
    <property type="match status" value="1"/>
</dbReference>
<keyword evidence="4" id="KW-1185">Reference proteome</keyword>
<dbReference type="Proteomes" id="UP001301958">
    <property type="component" value="Unassembled WGS sequence"/>
</dbReference>
<feature type="compositionally biased region" description="Basic and acidic residues" evidence="1">
    <location>
        <begin position="72"/>
        <end position="91"/>
    </location>
</feature>
<evidence type="ECO:0000313" key="3">
    <source>
        <dbReference type="EMBL" id="KAK4220518.1"/>
    </source>
</evidence>
<reference evidence="3" key="1">
    <citation type="journal article" date="2023" name="Mol. Phylogenet. Evol.">
        <title>Genome-scale phylogeny and comparative genomics of the fungal order Sordariales.</title>
        <authorList>
            <person name="Hensen N."/>
            <person name="Bonometti L."/>
            <person name="Westerberg I."/>
            <person name="Brannstrom I.O."/>
            <person name="Guillou S."/>
            <person name="Cros-Aarteil S."/>
            <person name="Calhoun S."/>
            <person name="Haridas S."/>
            <person name="Kuo A."/>
            <person name="Mondo S."/>
            <person name="Pangilinan J."/>
            <person name="Riley R."/>
            <person name="LaButti K."/>
            <person name="Andreopoulos B."/>
            <person name="Lipzen A."/>
            <person name="Chen C."/>
            <person name="Yan M."/>
            <person name="Daum C."/>
            <person name="Ng V."/>
            <person name="Clum A."/>
            <person name="Steindorff A."/>
            <person name="Ohm R.A."/>
            <person name="Martin F."/>
            <person name="Silar P."/>
            <person name="Natvig D.O."/>
            <person name="Lalanne C."/>
            <person name="Gautier V."/>
            <person name="Ament-Velasquez S.L."/>
            <person name="Kruys A."/>
            <person name="Hutchinson M.I."/>
            <person name="Powell A.J."/>
            <person name="Barry K."/>
            <person name="Miller A.N."/>
            <person name="Grigoriev I.V."/>
            <person name="Debuchy R."/>
            <person name="Gladieux P."/>
            <person name="Hiltunen Thoren M."/>
            <person name="Johannesson H."/>
        </authorList>
    </citation>
    <scope>NUCLEOTIDE SEQUENCE</scope>
    <source>
        <strain evidence="3">CBS 990.96</strain>
    </source>
</reference>
<organism evidence="3 4">
    <name type="scientific">Podospora fimiseda</name>
    <dbReference type="NCBI Taxonomy" id="252190"/>
    <lineage>
        <taxon>Eukaryota</taxon>
        <taxon>Fungi</taxon>
        <taxon>Dikarya</taxon>
        <taxon>Ascomycota</taxon>
        <taxon>Pezizomycotina</taxon>
        <taxon>Sordariomycetes</taxon>
        <taxon>Sordariomycetidae</taxon>
        <taxon>Sordariales</taxon>
        <taxon>Podosporaceae</taxon>
        <taxon>Podospora</taxon>
    </lineage>
</organism>
<evidence type="ECO:0000313" key="4">
    <source>
        <dbReference type="Proteomes" id="UP001301958"/>
    </source>
</evidence>
<evidence type="ECO:0000259" key="2">
    <source>
        <dbReference type="Pfam" id="PF06985"/>
    </source>
</evidence>
<dbReference type="AlphaFoldDB" id="A0AAN6YJP1"/>
<proteinExistence type="predicted"/>
<dbReference type="EMBL" id="MU865736">
    <property type="protein sequence ID" value="KAK4220518.1"/>
    <property type="molecule type" value="Genomic_DNA"/>
</dbReference>
<dbReference type="InterPro" id="IPR010730">
    <property type="entry name" value="HET"/>
</dbReference>
<accession>A0AAN6YJP1</accession>
<name>A0AAN6YJP1_9PEZI</name>
<dbReference type="PANTHER" id="PTHR33112">
    <property type="entry name" value="DOMAIN PROTEIN, PUTATIVE-RELATED"/>
    <property type="match status" value="1"/>
</dbReference>
<feature type="region of interest" description="Disordered" evidence="1">
    <location>
        <begin position="53"/>
        <end position="91"/>
    </location>
</feature>
<sequence>MQLKVTTLPVEYVAALAPISPKDVNRINIFESFESTAKLCLLDCAVAEKKQEINGQHTTTKPEKHSKRKSRREFEKNTRKSHRETHGPAQRDKGLHRLDLSVWRPEFTWERLKESVTNGCGSCRFHHSLIVALFSVRVDLIPEALTLQWKGFEFLLSAKEKTTGRARNFQFFNPSSSTNVIRSMPSANVLCGDTSSDLSLGRALKWLHNCETLHNCGIGRQVALPRRLVDLGPGEEDYKQVLRLTETTEEMMGTYLCLSHCWGKDPMPIRTLLGNLHDHLQSLPWELLPNTFADAIRITSRLGIRYIWIDSLCIVQDSALDWQVESGKMADIYRNSYATIAAVSSADFRGGCFSSKAGDLCFEFRTEDKRSILVAVRDDEGMGQIKEEVDVEKAYPLLTRAWVYQERLLSRRILYFNHMELQLECKEGLTCECSNRRLMPHPAQSTAVGRSLNNAKVHYAKALKNFANHSLSRLECEHWHQTVSRYSKLRLTYAQDKLPALSGCAKDTARLWKDEYLGGLWRRTLAEGLLWFVDPPVIHYRPSVWRAPSWSWASVDTLKGVRFNYPQVSRFRQDFRDTIEEAKCEPAGADTTGSVSSGFIRLGRTSLCPVYLRRLCSDCFKTRIPAWIETDRWYRLTASSSSTGGRMTCKFGSEMQLAVNDGDVMGIYPDFKLDERKDYTINAESGVAADGSRCRLAPAFLLHVYDATRPQHPAVTDYFLVLRRRKGEEITEDMENNDSGEDHGEFERIGLMTVNFENGWADRNSWFSMAYTPKCTDEGVVTIV</sequence>
<gene>
    <name evidence="3" type="ORF">QBC38DRAFT_494124</name>
</gene>
<feature type="domain" description="Heterokaryon incompatibility" evidence="2">
    <location>
        <begin position="255"/>
        <end position="406"/>
    </location>
</feature>
<evidence type="ECO:0000256" key="1">
    <source>
        <dbReference type="SAM" id="MobiDB-lite"/>
    </source>
</evidence>
<dbReference type="Pfam" id="PF06985">
    <property type="entry name" value="HET"/>
    <property type="match status" value="1"/>
</dbReference>